<keyword evidence="3" id="KW-1185">Reference proteome</keyword>
<accession>A0A914WLS1</accession>
<evidence type="ECO:0000259" key="2">
    <source>
        <dbReference type="Pfam" id="PF25096"/>
    </source>
</evidence>
<dbReference type="PANTHER" id="PTHR34493">
    <property type="entry name" value="PROTEIN CBG13422-RELATED"/>
    <property type="match status" value="1"/>
</dbReference>
<name>A0A914WLS1_9BILA</name>
<feature type="chain" id="PRO_5036930369" description="DUF7808 domain-containing protein" evidence="1">
    <location>
        <begin position="20"/>
        <end position="150"/>
    </location>
</feature>
<dbReference type="Pfam" id="PF25096">
    <property type="entry name" value="DUF7808"/>
    <property type="match status" value="1"/>
</dbReference>
<proteinExistence type="predicted"/>
<feature type="signal peptide" evidence="1">
    <location>
        <begin position="1"/>
        <end position="19"/>
    </location>
</feature>
<dbReference type="WBParaSite" id="PSAMB.scaffold4517size14357.g24510.t1">
    <property type="protein sequence ID" value="PSAMB.scaffold4517size14357.g24510.t1"/>
    <property type="gene ID" value="PSAMB.scaffold4517size14357.g24510"/>
</dbReference>
<keyword evidence="1" id="KW-0732">Signal</keyword>
<sequence length="150" mass="17308">MLRLKELCFLMGSLFLIDAGKIFLPTNYHVRPRFLVCNHEEGQNQAGCTLFVGKEKVEEDPQCFSELSKNGEPRSYCRLSADDADWCDPIFKVPNNNHKCNKFFNYETERRDDGWYIWRADKCLNQTISILVHCQWAQKSGSPPSASPLV</sequence>
<evidence type="ECO:0000313" key="3">
    <source>
        <dbReference type="Proteomes" id="UP000887566"/>
    </source>
</evidence>
<protein>
    <recommendedName>
        <fullName evidence="2">DUF7808 domain-containing protein</fullName>
    </recommendedName>
</protein>
<reference evidence="4" key="1">
    <citation type="submission" date="2022-11" db="UniProtKB">
        <authorList>
            <consortium name="WormBaseParasite"/>
        </authorList>
    </citation>
    <scope>IDENTIFICATION</scope>
</reference>
<dbReference type="Proteomes" id="UP000887566">
    <property type="component" value="Unplaced"/>
</dbReference>
<evidence type="ECO:0000313" key="4">
    <source>
        <dbReference type="WBParaSite" id="PSAMB.scaffold4517size14357.g24510.t1"/>
    </source>
</evidence>
<dbReference type="InterPro" id="IPR056710">
    <property type="entry name" value="DUF7808"/>
</dbReference>
<dbReference type="AlphaFoldDB" id="A0A914WLS1"/>
<organism evidence="3 4">
    <name type="scientific">Plectus sambesii</name>
    <dbReference type="NCBI Taxonomy" id="2011161"/>
    <lineage>
        <taxon>Eukaryota</taxon>
        <taxon>Metazoa</taxon>
        <taxon>Ecdysozoa</taxon>
        <taxon>Nematoda</taxon>
        <taxon>Chromadorea</taxon>
        <taxon>Plectida</taxon>
        <taxon>Plectina</taxon>
        <taxon>Plectoidea</taxon>
        <taxon>Plectidae</taxon>
        <taxon>Plectus</taxon>
    </lineage>
</organism>
<feature type="domain" description="DUF7808" evidence="2">
    <location>
        <begin position="29"/>
        <end position="140"/>
    </location>
</feature>
<evidence type="ECO:0000256" key="1">
    <source>
        <dbReference type="SAM" id="SignalP"/>
    </source>
</evidence>